<evidence type="ECO:0000313" key="6">
    <source>
        <dbReference type="Proteomes" id="UP001500363"/>
    </source>
</evidence>
<name>A0ABP4L4P5_9ACTN</name>
<evidence type="ECO:0000256" key="3">
    <source>
        <dbReference type="ARBA" id="ARBA00022989"/>
    </source>
</evidence>
<accession>A0ABP4L4P5</accession>
<reference evidence="6" key="1">
    <citation type="journal article" date="2019" name="Int. J. Syst. Evol. Microbiol.">
        <title>The Global Catalogue of Microorganisms (GCM) 10K type strain sequencing project: providing services to taxonomists for standard genome sequencing and annotation.</title>
        <authorList>
            <consortium name="The Broad Institute Genomics Platform"/>
            <consortium name="The Broad Institute Genome Sequencing Center for Infectious Disease"/>
            <person name="Wu L."/>
            <person name="Ma J."/>
        </authorList>
    </citation>
    <scope>NUCLEOTIDE SEQUENCE [LARGE SCALE GENOMIC DNA]</scope>
    <source>
        <strain evidence="6">JCM 14303</strain>
    </source>
</reference>
<evidence type="ECO:0000256" key="4">
    <source>
        <dbReference type="ARBA" id="ARBA00023136"/>
    </source>
</evidence>
<gene>
    <name evidence="5" type="ORF">GCM10009741_09610</name>
</gene>
<dbReference type="InterPro" id="IPR007343">
    <property type="entry name" value="Uncharacterised_pept_Zn_put"/>
</dbReference>
<protein>
    <recommendedName>
        <fullName evidence="7">Metalloprotease</fullName>
    </recommendedName>
</protein>
<dbReference type="Proteomes" id="UP001500363">
    <property type="component" value="Unassembled WGS sequence"/>
</dbReference>
<evidence type="ECO:0008006" key="7">
    <source>
        <dbReference type="Google" id="ProtNLM"/>
    </source>
</evidence>
<proteinExistence type="predicted"/>
<evidence type="ECO:0000256" key="1">
    <source>
        <dbReference type="ARBA" id="ARBA00004167"/>
    </source>
</evidence>
<dbReference type="Pfam" id="PF04228">
    <property type="entry name" value="Zn_peptidase"/>
    <property type="match status" value="1"/>
</dbReference>
<keyword evidence="3" id="KW-1133">Transmembrane helix</keyword>
<keyword evidence="4" id="KW-0472">Membrane</keyword>
<comment type="caution">
    <text evidence="5">The sequence shown here is derived from an EMBL/GenBank/DDBJ whole genome shotgun (WGS) entry which is preliminary data.</text>
</comment>
<dbReference type="EMBL" id="BAAANC010000001">
    <property type="protein sequence ID" value="GAA1513623.1"/>
    <property type="molecule type" value="Genomic_DNA"/>
</dbReference>
<evidence type="ECO:0000313" key="5">
    <source>
        <dbReference type="EMBL" id="GAA1513623.1"/>
    </source>
</evidence>
<dbReference type="PANTHER" id="PTHR30168">
    <property type="entry name" value="PUTATIVE MEMBRANE PROTEIN YPFJ"/>
    <property type="match status" value="1"/>
</dbReference>
<organism evidence="5 6">
    <name type="scientific">Kribbella lupini</name>
    <dbReference type="NCBI Taxonomy" id="291602"/>
    <lineage>
        <taxon>Bacteria</taxon>
        <taxon>Bacillati</taxon>
        <taxon>Actinomycetota</taxon>
        <taxon>Actinomycetes</taxon>
        <taxon>Propionibacteriales</taxon>
        <taxon>Kribbellaceae</taxon>
        <taxon>Kribbella</taxon>
    </lineage>
</organism>
<keyword evidence="2" id="KW-0812">Transmembrane</keyword>
<dbReference type="PANTHER" id="PTHR30168:SF0">
    <property type="entry name" value="INNER MEMBRANE PROTEIN"/>
    <property type="match status" value="1"/>
</dbReference>
<keyword evidence="6" id="KW-1185">Reference proteome</keyword>
<sequence length="238" mass="26665">MTERYDRDVTFNPLYRVGRIAASQCKEPAVRPTSVANVRAYYTQSVACLNKVWGPAIRKAGYPFTPPELVVHAGQQPANVCQVSDKAAYCANVIYMDANADIADYRAFDRMWVRTRMSFLIGHEYGHHVQDLVGIMRSSYSRASYAASTDGRLTESRRRELQASCLSGVYLGGDRSFFPAKGAWLTKWRWLVRNRGDAWNPTRSHGSPTNHAYWSLRGFNTADPAACNTFTGPPARVA</sequence>
<comment type="subcellular location">
    <subcellularLocation>
        <location evidence="1">Membrane</location>
        <topology evidence="1">Single-pass membrane protein</topology>
    </subcellularLocation>
</comment>
<evidence type="ECO:0000256" key="2">
    <source>
        <dbReference type="ARBA" id="ARBA00022692"/>
    </source>
</evidence>